<organism evidence="1 2">
    <name type="scientific">Micromonospora fiedleri</name>
    <dbReference type="NCBI Taxonomy" id="1157498"/>
    <lineage>
        <taxon>Bacteria</taxon>
        <taxon>Bacillati</taxon>
        <taxon>Actinomycetota</taxon>
        <taxon>Actinomycetes</taxon>
        <taxon>Micromonosporales</taxon>
        <taxon>Micromonosporaceae</taxon>
        <taxon>Micromonospora</taxon>
    </lineage>
</organism>
<dbReference type="Proteomes" id="UP000661193">
    <property type="component" value="Unassembled WGS sequence"/>
</dbReference>
<accession>A0ABS1UT72</accession>
<keyword evidence="2" id="KW-1185">Reference proteome</keyword>
<protein>
    <recommendedName>
        <fullName evidence="3">Polysaccharide deacetylase</fullName>
    </recommendedName>
</protein>
<evidence type="ECO:0000313" key="2">
    <source>
        <dbReference type="Proteomes" id="UP000661193"/>
    </source>
</evidence>
<dbReference type="PROSITE" id="PS51318">
    <property type="entry name" value="TAT"/>
    <property type="match status" value="1"/>
</dbReference>
<reference evidence="1 2" key="1">
    <citation type="submission" date="2021-01" db="EMBL/GenBank/DDBJ databases">
        <title>Genome sequencing of Micromonospora fiedleri MG-37.</title>
        <authorList>
            <person name="Moreland P.E.J."/>
            <person name="Stach J.E.M."/>
        </authorList>
    </citation>
    <scope>NUCLEOTIDE SEQUENCE [LARGE SCALE GENOMIC DNA]</scope>
    <source>
        <strain evidence="1 2">MG-37</strain>
    </source>
</reference>
<comment type="caution">
    <text evidence="1">The sequence shown here is derived from an EMBL/GenBank/DDBJ whole genome shotgun (WGS) entry which is preliminary data.</text>
</comment>
<evidence type="ECO:0000313" key="1">
    <source>
        <dbReference type="EMBL" id="MBL6279574.1"/>
    </source>
</evidence>
<dbReference type="InterPro" id="IPR006311">
    <property type="entry name" value="TAT_signal"/>
</dbReference>
<sequence>MAGLKRSRRRDLLRGGALVTFGAGLGVVGFAEAADVADRKLPIRGGAASAVVPGRPDLLGSGRLEVNWFGRTDRKLVALTFDDGPGPNWIPMASGGAATVTAAAPQTSRCRARIRSAT</sequence>
<proteinExistence type="predicted"/>
<evidence type="ECO:0008006" key="3">
    <source>
        <dbReference type="Google" id="ProtNLM"/>
    </source>
</evidence>
<dbReference type="SUPFAM" id="SSF88713">
    <property type="entry name" value="Glycoside hydrolase/deacetylase"/>
    <property type="match status" value="1"/>
</dbReference>
<dbReference type="RefSeq" id="WP_203223862.1">
    <property type="nucleotide sequence ID" value="NZ_JAETXL010000010.1"/>
</dbReference>
<dbReference type="EMBL" id="JAETXL010000010">
    <property type="protein sequence ID" value="MBL6279574.1"/>
    <property type="molecule type" value="Genomic_DNA"/>
</dbReference>
<name>A0ABS1UT72_9ACTN</name>
<gene>
    <name evidence="1" type="ORF">JMF97_25800</name>
</gene>
<dbReference type="InterPro" id="IPR011330">
    <property type="entry name" value="Glyco_hydro/deAcase_b/a-brl"/>
</dbReference>